<accession>A0ABS9TBL0</accession>
<feature type="transmembrane region" description="Helical" evidence="1">
    <location>
        <begin position="64"/>
        <end position="84"/>
    </location>
</feature>
<evidence type="ECO:0000313" key="2">
    <source>
        <dbReference type="EMBL" id="MCH6165773.1"/>
    </source>
</evidence>
<dbReference type="RefSeq" id="WP_241035805.1">
    <property type="nucleotide sequence ID" value="NZ_BAAAJF010000078.1"/>
</dbReference>
<organism evidence="2 3">
    <name type="scientific">Pseudonocardia alaniniphila</name>
    <dbReference type="NCBI Taxonomy" id="75291"/>
    <lineage>
        <taxon>Bacteria</taxon>
        <taxon>Bacillati</taxon>
        <taxon>Actinomycetota</taxon>
        <taxon>Actinomycetes</taxon>
        <taxon>Pseudonocardiales</taxon>
        <taxon>Pseudonocardiaceae</taxon>
        <taxon>Pseudonocardia</taxon>
    </lineage>
</organism>
<keyword evidence="1" id="KW-0472">Membrane</keyword>
<reference evidence="2 3" key="1">
    <citation type="submission" date="2022-03" db="EMBL/GenBank/DDBJ databases">
        <title>Pseudonocardia alaer sp. nov., a novel actinomycete isolated from reed forest soil.</title>
        <authorList>
            <person name="Wang L."/>
        </authorList>
    </citation>
    <scope>NUCLEOTIDE SEQUENCE [LARGE SCALE GENOMIC DNA]</scope>
    <source>
        <strain evidence="2 3">Y-16303</strain>
    </source>
</reference>
<protein>
    <recommendedName>
        <fullName evidence="4">DUF2269 domain-containing protein</fullName>
    </recommendedName>
</protein>
<feature type="transmembrane region" description="Helical" evidence="1">
    <location>
        <begin position="96"/>
        <end position="118"/>
    </location>
</feature>
<name>A0ABS9TBL0_9PSEU</name>
<keyword evidence="1" id="KW-1133">Transmembrane helix</keyword>
<keyword evidence="3" id="KW-1185">Reference proteome</keyword>
<evidence type="ECO:0008006" key="4">
    <source>
        <dbReference type="Google" id="ProtNLM"/>
    </source>
</evidence>
<dbReference type="EMBL" id="JAKXMK010000007">
    <property type="protein sequence ID" value="MCH6165773.1"/>
    <property type="molecule type" value="Genomic_DNA"/>
</dbReference>
<proteinExistence type="predicted"/>
<gene>
    <name evidence="2" type="ORF">MMF94_08775</name>
</gene>
<evidence type="ECO:0000313" key="3">
    <source>
        <dbReference type="Proteomes" id="UP001299970"/>
    </source>
</evidence>
<sequence length="169" mass="17615">MTTATRTRPRAQVGRGTRRALLVAHIVASGAWIGIDVVLGVLVFTALSADPAAAALCLQVLPLLFWPVLIAGLVSLVTGIALGLGTRYGLLRYWWVAVKLVINLVLVVLVALVLRGGLDEAAVRGAAGGPDAVEGLDTLAFPPVVSITLLVTATVLAVVKPWGRIRRSA</sequence>
<feature type="transmembrane region" description="Helical" evidence="1">
    <location>
        <begin position="21"/>
        <end position="44"/>
    </location>
</feature>
<dbReference type="Proteomes" id="UP001299970">
    <property type="component" value="Unassembled WGS sequence"/>
</dbReference>
<feature type="transmembrane region" description="Helical" evidence="1">
    <location>
        <begin position="138"/>
        <end position="159"/>
    </location>
</feature>
<evidence type="ECO:0000256" key="1">
    <source>
        <dbReference type="SAM" id="Phobius"/>
    </source>
</evidence>
<keyword evidence="1" id="KW-0812">Transmembrane</keyword>
<comment type="caution">
    <text evidence="2">The sequence shown here is derived from an EMBL/GenBank/DDBJ whole genome shotgun (WGS) entry which is preliminary data.</text>
</comment>